<keyword evidence="5" id="KW-0812">Transmembrane</keyword>
<dbReference type="SUPFAM" id="SSF56954">
    <property type="entry name" value="Outer membrane efflux proteins (OEP)"/>
    <property type="match status" value="1"/>
</dbReference>
<dbReference type="PANTHER" id="PTHR30026">
    <property type="entry name" value="OUTER MEMBRANE PROTEIN TOLC"/>
    <property type="match status" value="1"/>
</dbReference>
<dbReference type="InterPro" id="IPR051906">
    <property type="entry name" value="TolC-like"/>
</dbReference>
<dbReference type="NCBIfam" id="TIGR01844">
    <property type="entry name" value="type_I_sec_TolC"/>
    <property type="match status" value="1"/>
</dbReference>
<evidence type="ECO:0000256" key="4">
    <source>
        <dbReference type="ARBA" id="ARBA00022452"/>
    </source>
</evidence>
<feature type="chain" id="PRO_5012227715" evidence="8">
    <location>
        <begin position="29"/>
        <end position="475"/>
    </location>
</feature>
<evidence type="ECO:0000313" key="9">
    <source>
        <dbReference type="EMBL" id="SCU97027.1"/>
    </source>
</evidence>
<keyword evidence="7" id="KW-0998">Cell outer membrane</keyword>
<dbReference type="GO" id="GO:0009279">
    <property type="term" value="C:cell outer membrane"/>
    <property type="evidence" value="ECO:0007669"/>
    <property type="project" value="UniProtKB-SubCell"/>
</dbReference>
<gene>
    <name evidence="9" type="ORF">CNECB9_5410010</name>
</gene>
<dbReference type="InterPro" id="IPR003423">
    <property type="entry name" value="OMP_efflux"/>
</dbReference>
<keyword evidence="6" id="KW-0472">Membrane</keyword>
<dbReference type="Pfam" id="PF02321">
    <property type="entry name" value="OEP"/>
    <property type="match status" value="2"/>
</dbReference>
<dbReference type="GO" id="GO:0015562">
    <property type="term" value="F:efflux transmembrane transporter activity"/>
    <property type="evidence" value="ECO:0007669"/>
    <property type="project" value="InterPro"/>
</dbReference>
<reference evidence="9" key="1">
    <citation type="submission" date="2016-09" db="EMBL/GenBank/DDBJ databases">
        <authorList>
            <person name="Capua I."/>
            <person name="De Benedictis P."/>
            <person name="Joannis T."/>
            <person name="Lombin L.H."/>
            <person name="Cattoli G."/>
        </authorList>
    </citation>
    <scope>NUCLEOTIDE SEQUENCE</scope>
    <source>
        <strain evidence="9">B9</strain>
    </source>
</reference>
<dbReference type="AlphaFoldDB" id="A0A1K0JKB0"/>
<sequence length="475" mass="50786">MARMHVLSSAAVAALAALGALVPSQASAIDLLSVYRMAQGGDPTFEASRYALEAGREKLPQARAGVLPSINLNGNGNRQDGQSSFAGSPFTDRSVNSWAWNLQLSQPVVRVANWIGVAQAGAQVEQAEAQFAQAESDLILRTSQAYFDLLTARDSVTVARAQLRAVEQQRVLAQRRYDVGEATITDVYESQSRHDLGRSQLVQALNDQEAKQAELERLVGPLPEPVAGLKADVTLPGPEPKDINAWMGHARENNPVVRTQLAAVEVAEKEVSRNRAAHLPTLDFTAGYGNNYTSGSMTSPADIENRVKSGTIGLQLTIPIYQGGAVNSRVTEAIANRYKSRAELEAARRQAATQARQAYGGVTSGLSQVEALTSAVTSSLDSVNANKIGYRIGTRVNIDVLNAEQQLFAAQRDLAKARYDTILQGMRLKAAAGTLTEADVQGVNALLTNNAQQETPAVPAMPAAASMKQSRTSIQ</sequence>
<accession>A0A1K0JKB0</accession>
<evidence type="ECO:0000256" key="7">
    <source>
        <dbReference type="ARBA" id="ARBA00023237"/>
    </source>
</evidence>
<comment type="subcellular location">
    <subcellularLocation>
        <location evidence="1">Cell outer membrane</location>
    </subcellularLocation>
</comment>
<dbReference type="EMBL" id="FMSH01000492">
    <property type="protein sequence ID" value="SCU97027.1"/>
    <property type="molecule type" value="Genomic_DNA"/>
</dbReference>
<comment type="similarity">
    <text evidence="2">Belongs to the outer membrane factor (OMF) (TC 1.B.17) family.</text>
</comment>
<name>A0A1K0JKB0_CUPNE</name>
<evidence type="ECO:0000256" key="8">
    <source>
        <dbReference type="SAM" id="SignalP"/>
    </source>
</evidence>
<evidence type="ECO:0000256" key="5">
    <source>
        <dbReference type="ARBA" id="ARBA00022692"/>
    </source>
</evidence>
<proteinExistence type="inferred from homology"/>
<protein>
    <submittedName>
        <fullName evidence="9">Outer membrane protein (Modular protein)</fullName>
    </submittedName>
</protein>
<keyword evidence="4" id="KW-1134">Transmembrane beta strand</keyword>
<evidence type="ECO:0000256" key="3">
    <source>
        <dbReference type="ARBA" id="ARBA00022448"/>
    </source>
</evidence>
<evidence type="ECO:0000256" key="6">
    <source>
        <dbReference type="ARBA" id="ARBA00023136"/>
    </source>
</evidence>
<keyword evidence="8" id="KW-0732">Signal</keyword>
<dbReference type="GO" id="GO:0015288">
    <property type="term" value="F:porin activity"/>
    <property type="evidence" value="ECO:0007669"/>
    <property type="project" value="TreeGrafter"/>
</dbReference>
<feature type="signal peptide" evidence="8">
    <location>
        <begin position="1"/>
        <end position="28"/>
    </location>
</feature>
<dbReference type="PANTHER" id="PTHR30026:SF20">
    <property type="entry name" value="OUTER MEMBRANE PROTEIN TOLC"/>
    <property type="match status" value="1"/>
</dbReference>
<dbReference type="InterPro" id="IPR010130">
    <property type="entry name" value="T1SS_OMP_TolC"/>
</dbReference>
<evidence type="ECO:0000256" key="2">
    <source>
        <dbReference type="ARBA" id="ARBA00007613"/>
    </source>
</evidence>
<keyword evidence="3" id="KW-0813">Transport</keyword>
<evidence type="ECO:0000256" key="1">
    <source>
        <dbReference type="ARBA" id="ARBA00004442"/>
    </source>
</evidence>
<dbReference type="GO" id="GO:1990281">
    <property type="term" value="C:efflux pump complex"/>
    <property type="evidence" value="ECO:0007669"/>
    <property type="project" value="TreeGrafter"/>
</dbReference>
<organism evidence="9">
    <name type="scientific">Cupriavidus necator</name>
    <name type="common">Alcaligenes eutrophus</name>
    <name type="synonym">Ralstonia eutropha</name>
    <dbReference type="NCBI Taxonomy" id="106590"/>
    <lineage>
        <taxon>Bacteria</taxon>
        <taxon>Pseudomonadati</taxon>
        <taxon>Pseudomonadota</taxon>
        <taxon>Betaproteobacteria</taxon>
        <taxon>Burkholderiales</taxon>
        <taxon>Burkholderiaceae</taxon>
        <taxon>Cupriavidus</taxon>
    </lineage>
</organism>
<dbReference type="Gene3D" id="1.20.1600.10">
    <property type="entry name" value="Outer membrane efflux proteins (OEP)"/>
    <property type="match status" value="1"/>
</dbReference>